<gene>
    <name evidence="2" type="ORF">CEXT_780921</name>
</gene>
<organism evidence="2 3">
    <name type="scientific">Caerostris extrusa</name>
    <name type="common">Bark spider</name>
    <name type="synonym">Caerostris bankana</name>
    <dbReference type="NCBI Taxonomy" id="172846"/>
    <lineage>
        <taxon>Eukaryota</taxon>
        <taxon>Metazoa</taxon>
        <taxon>Ecdysozoa</taxon>
        <taxon>Arthropoda</taxon>
        <taxon>Chelicerata</taxon>
        <taxon>Arachnida</taxon>
        <taxon>Araneae</taxon>
        <taxon>Araneomorphae</taxon>
        <taxon>Entelegynae</taxon>
        <taxon>Araneoidea</taxon>
        <taxon>Araneidae</taxon>
        <taxon>Caerostris</taxon>
    </lineage>
</organism>
<feature type="transmembrane region" description="Helical" evidence="1">
    <location>
        <begin position="20"/>
        <end position="41"/>
    </location>
</feature>
<keyword evidence="1" id="KW-0812">Transmembrane</keyword>
<sequence length="114" mass="12549">MPFDGIQEESSEQESCISMVAYIHGTIASCVLGSNMAFFFSSFSVHLRLSMVLYLRSGVSCVRIILECPPSSAWVLLTAHLELIEHLISLQVCALEHRGLNLCYPGAEASTHVF</sequence>
<evidence type="ECO:0000313" key="3">
    <source>
        <dbReference type="Proteomes" id="UP001054945"/>
    </source>
</evidence>
<dbReference type="AlphaFoldDB" id="A0AAV4YAS6"/>
<keyword evidence="1" id="KW-1133">Transmembrane helix</keyword>
<dbReference type="Proteomes" id="UP001054945">
    <property type="component" value="Unassembled WGS sequence"/>
</dbReference>
<evidence type="ECO:0000256" key="1">
    <source>
        <dbReference type="SAM" id="Phobius"/>
    </source>
</evidence>
<keyword evidence="3" id="KW-1185">Reference proteome</keyword>
<evidence type="ECO:0000313" key="2">
    <source>
        <dbReference type="EMBL" id="GIZ04517.1"/>
    </source>
</evidence>
<proteinExistence type="predicted"/>
<name>A0AAV4YAS6_CAEEX</name>
<accession>A0AAV4YAS6</accession>
<keyword evidence="1" id="KW-0472">Membrane</keyword>
<reference evidence="2 3" key="1">
    <citation type="submission" date="2021-06" db="EMBL/GenBank/DDBJ databases">
        <title>Caerostris extrusa draft genome.</title>
        <authorList>
            <person name="Kono N."/>
            <person name="Arakawa K."/>
        </authorList>
    </citation>
    <scope>NUCLEOTIDE SEQUENCE [LARGE SCALE GENOMIC DNA]</scope>
</reference>
<comment type="caution">
    <text evidence="2">The sequence shown here is derived from an EMBL/GenBank/DDBJ whole genome shotgun (WGS) entry which is preliminary data.</text>
</comment>
<dbReference type="EMBL" id="BPLR01001752">
    <property type="protein sequence ID" value="GIZ04517.1"/>
    <property type="molecule type" value="Genomic_DNA"/>
</dbReference>
<protein>
    <submittedName>
        <fullName evidence="2">Uncharacterized protein</fullName>
    </submittedName>
</protein>